<reference evidence="4 5" key="1">
    <citation type="submission" date="2019-07" db="EMBL/GenBank/DDBJ databases">
        <title>Whole genome shotgun sequence of Novosphingobium sediminis NBRC 106119.</title>
        <authorList>
            <person name="Hosoyama A."/>
            <person name="Uohara A."/>
            <person name="Ohji S."/>
            <person name="Ichikawa N."/>
        </authorList>
    </citation>
    <scope>NUCLEOTIDE SEQUENCE [LARGE SCALE GENOMIC DNA]</scope>
    <source>
        <strain evidence="4 5">NBRC 106119</strain>
    </source>
</reference>
<dbReference type="PANTHER" id="PTHR44196:SF1">
    <property type="entry name" value="DEHYDROGENASE_REDUCTASE SDR FAMILY MEMBER 7B"/>
    <property type="match status" value="1"/>
</dbReference>
<dbReference type="OrthoDB" id="9793825at2"/>
<keyword evidence="2" id="KW-0560">Oxidoreductase</keyword>
<dbReference type="InterPro" id="IPR036291">
    <property type="entry name" value="NAD(P)-bd_dom_sf"/>
</dbReference>
<proteinExistence type="inferred from homology"/>
<accession>A0A512AMF4</accession>
<dbReference type="Proteomes" id="UP000321464">
    <property type="component" value="Unassembled WGS sequence"/>
</dbReference>
<evidence type="ECO:0000313" key="5">
    <source>
        <dbReference type="Proteomes" id="UP000321464"/>
    </source>
</evidence>
<dbReference type="GO" id="GO:0016491">
    <property type="term" value="F:oxidoreductase activity"/>
    <property type="evidence" value="ECO:0007669"/>
    <property type="project" value="UniProtKB-KW"/>
</dbReference>
<organism evidence="4 5">
    <name type="scientific">Novosphingobium sediminis</name>
    <dbReference type="NCBI Taxonomy" id="707214"/>
    <lineage>
        <taxon>Bacteria</taxon>
        <taxon>Pseudomonadati</taxon>
        <taxon>Pseudomonadota</taxon>
        <taxon>Alphaproteobacteria</taxon>
        <taxon>Sphingomonadales</taxon>
        <taxon>Sphingomonadaceae</taxon>
        <taxon>Novosphingobium</taxon>
    </lineage>
</organism>
<dbReference type="SUPFAM" id="SSF51735">
    <property type="entry name" value="NAD(P)-binding Rossmann-fold domains"/>
    <property type="match status" value="1"/>
</dbReference>
<dbReference type="AlphaFoldDB" id="A0A512AMF4"/>
<sequence>MTFAGEVAWVTGASSGIGAAMARGLAAEGAHVILSGRNAEALAEVAADCAKGNATALVLPFEATDHPAGLAAAEQAWAWAEERSGGIDILFNNAGISQRSLAVNTDYAVYEKIIAVDLLAPIALTQALIGRMVARQKGRIAMVSSVAGKVGVPMRTAYSAAKFGLIGYANALRTEVSGEGLQVHVIAPGSVRTNVSRNALNADGSRRGVSDKAIDGGMDPELAVAQMLAEMAAGKREIIVATGFEQMIGEACRTPEEIFDRMAALVANGYANKLEVPAVESAP</sequence>
<dbReference type="PANTHER" id="PTHR44196">
    <property type="entry name" value="DEHYDROGENASE/REDUCTASE SDR FAMILY MEMBER 7B"/>
    <property type="match status" value="1"/>
</dbReference>
<dbReference type="InterPro" id="IPR020904">
    <property type="entry name" value="Sc_DH/Rdtase_CS"/>
</dbReference>
<dbReference type="GO" id="GO:0016020">
    <property type="term" value="C:membrane"/>
    <property type="evidence" value="ECO:0007669"/>
    <property type="project" value="TreeGrafter"/>
</dbReference>
<keyword evidence="5" id="KW-1185">Reference proteome</keyword>
<dbReference type="EMBL" id="BJYR01000018">
    <property type="protein sequence ID" value="GEO00893.1"/>
    <property type="molecule type" value="Genomic_DNA"/>
</dbReference>
<comment type="caution">
    <text evidence="4">The sequence shown here is derived from an EMBL/GenBank/DDBJ whole genome shotgun (WGS) entry which is preliminary data.</text>
</comment>
<evidence type="ECO:0000313" key="4">
    <source>
        <dbReference type="EMBL" id="GEO00893.1"/>
    </source>
</evidence>
<name>A0A512AMF4_9SPHN</name>
<dbReference type="Gene3D" id="3.40.50.720">
    <property type="entry name" value="NAD(P)-binding Rossmann-like Domain"/>
    <property type="match status" value="1"/>
</dbReference>
<evidence type="ECO:0000256" key="2">
    <source>
        <dbReference type="ARBA" id="ARBA00023002"/>
    </source>
</evidence>
<evidence type="ECO:0000256" key="1">
    <source>
        <dbReference type="ARBA" id="ARBA00006484"/>
    </source>
</evidence>
<dbReference type="PRINTS" id="PR00080">
    <property type="entry name" value="SDRFAMILY"/>
</dbReference>
<comment type="similarity">
    <text evidence="1 3">Belongs to the short-chain dehydrogenases/reductases (SDR) family.</text>
</comment>
<dbReference type="InterPro" id="IPR002347">
    <property type="entry name" value="SDR_fam"/>
</dbReference>
<dbReference type="Pfam" id="PF00106">
    <property type="entry name" value="adh_short"/>
    <property type="match status" value="1"/>
</dbReference>
<dbReference type="PROSITE" id="PS00061">
    <property type="entry name" value="ADH_SHORT"/>
    <property type="match status" value="1"/>
</dbReference>
<dbReference type="RefSeq" id="WP_147160226.1">
    <property type="nucleotide sequence ID" value="NZ_BJYR01000018.1"/>
</dbReference>
<protein>
    <submittedName>
        <fullName evidence="4">Oxidoreductase</fullName>
    </submittedName>
</protein>
<gene>
    <name evidence="4" type="ORF">NSE01_27250</name>
</gene>
<dbReference type="PRINTS" id="PR00081">
    <property type="entry name" value="GDHRDH"/>
</dbReference>
<evidence type="ECO:0000256" key="3">
    <source>
        <dbReference type="RuleBase" id="RU000363"/>
    </source>
</evidence>